<dbReference type="SUPFAM" id="SSF82199">
    <property type="entry name" value="SET domain"/>
    <property type="match status" value="1"/>
</dbReference>
<dbReference type="PANTHER" id="PTHR47332:SF4">
    <property type="entry name" value="SET DOMAIN-CONTAINING PROTEIN 5"/>
    <property type="match status" value="1"/>
</dbReference>
<dbReference type="CDD" id="cd20071">
    <property type="entry name" value="SET_SMYD"/>
    <property type="match status" value="1"/>
</dbReference>
<reference evidence="4" key="1">
    <citation type="journal article" date="2014" name="Proc. Natl. Acad. Sci. U.S.A.">
        <title>Extensive sampling of basidiomycete genomes demonstrates inadequacy of the white-rot/brown-rot paradigm for wood decay fungi.</title>
        <authorList>
            <person name="Riley R."/>
            <person name="Salamov A.A."/>
            <person name="Brown D.W."/>
            <person name="Nagy L.G."/>
            <person name="Floudas D."/>
            <person name="Held B.W."/>
            <person name="Levasseur A."/>
            <person name="Lombard V."/>
            <person name="Morin E."/>
            <person name="Otillar R."/>
            <person name="Lindquist E.A."/>
            <person name="Sun H."/>
            <person name="LaButti K.M."/>
            <person name="Schmutz J."/>
            <person name="Jabbour D."/>
            <person name="Luo H."/>
            <person name="Baker S.E."/>
            <person name="Pisabarro A.G."/>
            <person name="Walton J.D."/>
            <person name="Blanchette R.A."/>
            <person name="Henrissat B."/>
            <person name="Martin F."/>
            <person name="Cullen D."/>
            <person name="Hibbett D.S."/>
            <person name="Grigoriev I.V."/>
        </authorList>
    </citation>
    <scope>NUCLEOTIDE SEQUENCE [LARGE SCALE GENOMIC DNA]</scope>
    <source>
        <strain evidence="4">CBS 339.88</strain>
    </source>
</reference>
<evidence type="ECO:0000259" key="2">
    <source>
        <dbReference type="PROSITE" id="PS50280"/>
    </source>
</evidence>
<dbReference type="HOGENOM" id="CLU_028281_2_0_1"/>
<keyword evidence="4" id="KW-1185">Reference proteome</keyword>
<dbReference type="InterPro" id="IPR053185">
    <property type="entry name" value="SET_domain_protein"/>
</dbReference>
<protein>
    <recommendedName>
        <fullName evidence="2">SET domain-containing protein</fullName>
    </recommendedName>
</protein>
<gene>
    <name evidence="3" type="ORF">GALMADRAFT_271519</name>
</gene>
<dbReference type="OrthoDB" id="5945798at2759"/>
<organism evidence="3 4">
    <name type="scientific">Galerina marginata (strain CBS 339.88)</name>
    <dbReference type="NCBI Taxonomy" id="685588"/>
    <lineage>
        <taxon>Eukaryota</taxon>
        <taxon>Fungi</taxon>
        <taxon>Dikarya</taxon>
        <taxon>Basidiomycota</taxon>
        <taxon>Agaricomycotina</taxon>
        <taxon>Agaricomycetes</taxon>
        <taxon>Agaricomycetidae</taxon>
        <taxon>Agaricales</taxon>
        <taxon>Agaricineae</taxon>
        <taxon>Strophariaceae</taxon>
        <taxon>Galerina</taxon>
    </lineage>
</organism>
<dbReference type="SMART" id="SM00317">
    <property type="entry name" value="SET"/>
    <property type="match status" value="1"/>
</dbReference>
<evidence type="ECO:0000313" key="3">
    <source>
        <dbReference type="EMBL" id="KDR70420.1"/>
    </source>
</evidence>
<dbReference type="EMBL" id="KL142397">
    <property type="protein sequence ID" value="KDR70420.1"/>
    <property type="molecule type" value="Genomic_DNA"/>
</dbReference>
<dbReference type="Proteomes" id="UP000027222">
    <property type="component" value="Unassembled WGS sequence"/>
</dbReference>
<dbReference type="PROSITE" id="PS50280">
    <property type="entry name" value="SET"/>
    <property type="match status" value="1"/>
</dbReference>
<evidence type="ECO:0000313" key="4">
    <source>
        <dbReference type="Proteomes" id="UP000027222"/>
    </source>
</evidence>
<accession>A0A067SHK6</accession>
<sequence length="411" mass="46350">MKRGFLKSNKVEKEPLYPGPNSSAPQGPEKYEVLKLAYGRVENTALPENYKPAKFNPIELDPTRASQPDNMLIVTTIPKQYLGEPPEADGHSECIMHGPTKAKILNAPGYPAPVPKPSGRWAYEIKETKATGLGVFAKRDIALGELIFAERPLLVSPKNIARAIGSVPSEYDMPTMQVVIMHEWEKQLEFAHSRMTPENQEAFKALMNNHKEDGSGPLLGICRTNAYGVKELYDGDERNDATSYSAVLKIGSRINHSCMPNVNHSFSIPSFSFQFYARVDIKAGEQLYFPYCGIDQSRAERHAELAPYGIVCDCPACSHATPDTDKLRKEYRNRVKDYTLKISQWVMGSGMVAESKIDEVLKFRNALQKEGLDITSDYRAIVLMIQLFYEKLGLEEKARPFKEEYVRYKLK</sequence>
<proteinExistence type="predicted"/>
<feature type="region of interest" description="Disordered" evidence="1">
    <location>
        <begin position="1"/>
        <end position="28"/>
    </location>
</feature>
<name>A0A067SHK6_GALM3</name>
<dbReference type="PANTHER" id="PTHR47332">
    <property type="entry name" value="SET DOMAIN-CONTAINING PROTEIN 5"/>
    <property type="match status" value="1"/>
</dbReference>
<dbReference type="STRING" id="685588.A0A067SHK6"/>
<dbReference type="InterPro" id="IPR001214">
    <property type="entry name" value="SET_dom"/>
</dbReference>
<dbReference type="AlphaFoldDB" id="A0A067SHK6"/>
<feature type="domain" description="SET" evidence="2">
    <location>
        <begin position="115"/>
        <end position="292"/>
    </location>
</feature>
<evidence type="ECO:0000256" key="1">
    <source>
        <dbReference type="SAM" id="MobiDB-lite"/>
    </source>
</evidence>
<dbReference type="Pfam" id="PF00856">
    <property type="entry name" value="SET"/>
    <property type="match status" value="1"/>
</dbReference>
<dbReference type="Gene3D" id="2.170.270.10">
    <property type="entry name" value="SET domain"/>
    <property type="match status" value="1"/>
</dbReference>
<dbReference type="InterPro" id="IPR046341">
    <property type="entry name" value="SET_dom_sf"/>
</dbReference>